<dbReference type="Proteomes" id="UP001168877">
    <property type="component" value="Unassembled WGS sequence"/>
</dbReference>
<name>A0AA39TIX5_ACESA</name>
<dbReference type="InterPro" id="IPR004330">
    <property type="entry name" value="FAR1_DNA_bnd_dom"/>
</dbReference>
<organism evidence="4 5">
    <name type="scientific">Acer saccharum</name>
    <name type="common">Sugar maple</name>
    <dbReference type="NCBI Taxonomy" id="4024"/>
    <lineage>
        <taxon>Eukaryota</taxon>
        <taxon>Viridiplantae</taxon>
        <taxon>Streptophyta</taxon>
        <taxon>Embryophyta</taxon>
        <taxon>Tracheophyta</taxon>
        <taxon>Spermatophyta</taxon>
        <taxon>Magnoliopsida</taxon>
        <taxon>eudicotyledons</taxon>
        <taxon>Gunneridae</taxon>
        <taxon>Pentapetalae</taxon>
        <taxon>rosids</taxon>
        <taxon>malvids</taxon>
        <taxon>Sapindales</taxon>
        <taxon>Sapindaceae</taxon>
        <taxon>Hippocastanoideae</taxon>
        <taxon>Acereae</taxon>
        <taxon>Acer</taxon>
    </lineage>
</organism>
<dbReference type="Pfam" id="PF10551">
    <property type="entry name" value="MULE"/>
    <property type="match status" value="1"/>
</dbReference>
<evidence type="ECO:0000256" key="1">
    <source>
        <dbReference type="SAM" id="MobiDB-lite"/>
    </source>
</evidence>
<dbReference type="PANTHER" id="PTHR47718">
    <property type="entry name" value="OS01G0519700 PROTEIN"/>
    <property type="match status" value="1"/>
</dbReference>
<feature type="region of interest" description="Disordered" evidence="1">
    <location>
        <begin position="562"/>
        <end position="596"/>
    </location>
</feature>
<dbReference type="InterPro" id="IPR018289">
    <property type="entry name" value="MULE_transposase_dom"/>
</dbReference>
<evidence type="ECO:0008006" key="6">
    <source>
        <dbReference type="Google" id="ProtNLM"/>
    </source>
</evidence>
<reference evidence="4" key="1">
    <citation type="journal article" date="2022" name="Plant J.">
        <title>Strategies of tolerance reflected in two North American maple genomes.</title>
        <authorList>
            <person name="McEvoy S.L."/>
            <person name="Sezen U.U."/>
            <person name="Trouern-Trend A."/>
            <person name="McMahon S.M."/>
            <person name="Schaberg P.G."/>
            <person name="Yang J."/>
            <person name="Wegrzyn J.L."/>
            <person name="Swenson N.G."/>
        </authorList>
    </citation>
    <scope>NUCLEOTIDE SEQUENCE</scope>
    <source>
        <strain evidence="4">NS2018</strain>
    </source>
</reference>
<protein>
    <recommendedName>
        <fullName evidence="6">Protein FAR1-RELATED SEQUENCE</fullName>
    </recommendedName>
</protein>
<keyword evidence="5" id="KW-1185">Reference proteome</keyword>
<dbReference type="AlphaFoldDB" id="A0AA39TIX5"/>
<reference evidence="4" key="2">
    <citation type="submission" date="2023-06" db="EMBL/GenBank/DDBJ databases">
        <authorList>
            <person name="Swenson N.G."/>
            <person name="Wegrzyn J.L."/>
            <person name="Mcevoy S.L."/>
        </authorList>
    </citation>
    <scope>NUCLEOTIDE SEQUENCE</scope>
    <source>
        <strain evidence="4">NS2018</strain>
        <tissue evidence="4">Leaf</tissue>
    </source>
</reference>
<dbReference type="Pfam" id="PF03101">
    <property type="entry name" value="FAR1"/>
    <property type="match status" value="1"/>
</dbReference>
<comment type="caution">
    <text evidence="4">The sequence shown here is derived from an EMBL/GenBank/DDBJ whole genome shotgun (WGS) entry which is preliminary data.</text>
</comment>
<feature type="domain" description="MULE transposase" evidence="3">
    <location>
        <begin position="252"/>
        <end position="345"/>
    </location>
</feature>
<feature type="region of interest" description="Disordered" evidence="1">
    <location>
        <begin position="1"/>
        <end position="31"/>
    </location>
</feature>
<feature type="compositionally biased region" description="Polar residues" evidence="1">
    <location>
        <begin position="11"/>
        <end position="31"/>
    </location>
</feature>
<proteinExistence type="predicted"/>
<accession>A0AA39TIX5</accession>
<evidence type="ECO:0000313" key="4">
    <source>
        <dbReference type="EMBL" id="KAK0608884.1"/>
    </source>
</evidence>
<evidence type="ECO:0000313" key="5">
    <source>
        <dbReference type="Proteomes" id="UP001168877"/>
    </source>
</evidence>
<sequence length="596" mass="68785">MQYVEIDVNHSEGSTKGQFDSGSESNHNIYTPQVSDEYKPKMGQQFLSLDEAREFYNAYAKEAGFSVRINSSKRSRDNSEILRKEYVCSKEGTTSTRVNSKRKRRRGLTREGCNAKFTVVKSKSGGYVVKQFVEGHTHSLTSPQRAHLLRSHRSEANKSLSQQLSTVNILEVQTRGIQDIGCIEKDVYNHERNLCSEMRGHDEELLYEYFLSEQEKNASFIYDIKKDEEDRITHCFWADAKSRRAYNFFGDVVVFDTTYDTNRYGMVFATFIGVNNHCQSVIFGCSFLSDETTESFMWSFEQFKKSMSGGPPKVIITDQNPTMTKAIAHTFPNTVHKYCIWHILNKFSEKLNEVVYRDHYNDFKQCIWDSYSKEEFELKWMEAIGRSMLHDNTWLQSVYEMRAKWVPVFVNHVFSAGMTNSQRVETCHGFFKRWTKTAKYERVVDDLGIEINHFSDNSFISRHTRLFQLASNVIESVAFSDKDSKIVEDGLSDLLRRFKKDKAITSCGSINDRNSTKEQVYNEPPAVQAKECGERLKDGKEKACDLTKEKGRHCNGCGKVEHDHDKRNCPTHKNRSSVDANEDSNLLDLNNGILPQ</sequence>
<feature type="compositionally biased region" description="Polar residues" evidence="1">
    <location>
        <begin position="577"/>
        <end position="588"/>
    </location>
</feature>
<evidence type="ECO:0000259" key="2">
    <source>
        <dbReference type="Pfam" id="PF03101"/>
    </source>
</evidence>
<feature type="domain" description="FAR1" evidence="2">
    <location>
        <begin position="54"/>
        <end position="141"/>
    </location>
</feature>
<gene>
    <name evidence="4" type="ORF">LWI29_037489</name>
</gene>
<evidence type="ECO:0000259" key="3">
    <source>
        <dbReference type="Pfam" id="PF10551"/>
    </source>
</evidence>
<dbReference type="EMBL" id="JAUESC010000001">
    <property type="protein sequence ID" value="KAK0608884.1"/>
    <property type="molecule type" value="Genomic_DNA"/>
</dbReference>